<dbReference type="InterPro" id="IPR020456">
    <property type="entry name" value="Acylphosphatase"/>
</dbReference>
<dbReference type="Proteomes" id="UP000006727">
    <property type="component" value="Chromosome 1"/>
</dbReference>
<evidence type="ECO:0000256" key="1">
    <source>
        <dbReference type="PROSITE-ProRule" id="PRU00520"/>
    </source>
</evidence>
<dbReference type="EC" id="3.6.1.7" evidence="1"/>
<dbReference type="EnsemblPlants" id="Pp3c1_15300V3.1">
    <property type="protein sequence ID" value="Pp3c1_15300V3.1"/>
    <property type="gene ID" value="Pp3c1_15300"/>
</dbReference>
<sequence length="108" mass="11984">MKGRSDHRMRSRGPDRNSNSKNVHVIISGQVQSVFYRKWTIENATKLCLNGWVRNCKDGTVEAVFSGKPSAVDHILDKCKTGPIRARVANVKVIMAVGPPKKGFHQIG</sequence>
<comment type="similarity">
    <text evidence="2">Belongs to the acylphosphatase family.</text>
</comment>
<feature type="region of interest" description="Disordered" evidence="3">
    <location>
        <begin position="1"/>
        <end position="22"/>
    </location>
</feature>
<dbReference type="InterPro" id="IPR001792">
    <property type="entry name" value="Acylphosphatase-like_dom"/>
</dbReference>
<evidence type="ECO:0000259" key="4">
    <source>
        <dbReference type="PROSITE" id="PS51160"/>
    </source>
</evidence>
<dbReference type="RefSeq" id="XP_024389327.1">
    <property type="nucleotide sequence ID" value="XM_024533559.2"/>
</dbReference>
<accession>A0A2K1L8D1</accession>
<dbReference type="Gramene" id="Pp3c1_15300V3.1">
    <property type="protein sequence ID" value="Pp3c1_15300V3.1"/>
    <property type="gene ID" value="Pp3c1_15300"/>
</dbReference>
<dbReference type="PROSITE" id="PS51160">
    <property type="entry name" value="ACYLPHOSPHATASE_3"/>
    <property type="match status" value="1"/>
</dbReference>
<protein>
    <recommendedName>
        <fullName evidence="1">acylphosphatase</fullName>
        <ecNumber evidence="1">3.6.1.7</ecNumber>
    </recommendedName>
</protein>
<dbReference type="EMBL" id="ABEU02000001">
    <property type="protein sequence ID" value="PNR62272.1"/>
    <property type="molecule type" value="Genomic_DNA"/>
</dbReference>
<feature type="compositionally biased region" description="Basic and acidic residues" evidence="3">
    <location>
        <begin position="1"/>
        <end position="15"/>
    </location>
</feature>
<feature type="domain" description="Acylphosphatase-like" evidence="4">
    <location>
        <begin position="22"/>
        <end position="108"/>
    </location>
</feature>
<dbReference type="Gramene" id="Pp3c1_15300V3.2">
    <property type="protein sequence ID" value="Pp3c1_15300V3.2"/>
    <property type="gene ID" value="Pp3c1_15300"/>
</dbReference>
<dbReference type="PANTHER" id="PTHR47268">
    <property type="entry name" value="ACYLPHOSPHATASE"/>
    <property type="match status" value="1"/>
</dbReference>
<proteinExistence type="inferred from homology"/>
<evidence type="ECO:0000256" key="2">
    <source>
        <dbReference type="RuleBase" id="RU004168"/>
    </source>
</evidence>
<dbReference type="GO" id="GO:0003998">
    <property type="term" value="F:acylphosphatase activity"/>
    <property type="evidence" value="ECO:0007669"/>
    <property type="project" value="UniProtKB-EC"/>
</dbReference>
<reference evidence="5 7" key="2">
    <citation type="journal article" date="2018" name="Plant J.">
        <title>The Physcomitrella patens chromosome-scale assembly reveals moss genome structure and evolution.</title>
        <authorList>
            <person name="Lang D."/>
            <person name="Ullrich K.K."/>
            <person name="Murat F."/>
            <person name="Fuchs J."/>
            <person name="Jenkins J."/>
            <person name="Haas F.B."/>
            <person name="Piednoel M."/>
            <person name="Gundlach H."/>
            <person name="Van Bel M."/>
            <person name="Meyberg R."/>
            <person name="Vives C."/>
            <person name="Morata J."/>
            <person name="Symeonidi A."/>
            <person name="Hiss M."/>
            <person name="Muchero W."/>
            <person name="Kamisugi Y."/>
            <person name="Saleh O."/>
            <person name="Blanc G."/>
            <person name="Decker E.L."/>
            <person name="van Gessel N."/>
            <person name="Grimwood J."/>
            <person name="Hayes R.D."/>
            <person name="Graham S.W."/>
            <person name="Gunter L.E."/>
            <person name="McDaniel S.F."/>
            <person name="Hoernstein S.N.W."/>
            <person name="Larsson A."/>
            <person name="Li F.W."/>
            <person name="Perroud P.F."/>
            <person name="Phillips J."/>
            <person name="Ranjan P."/>
            <person name="Rokshar D.S."/>
            <person name="Rothfels C.J."/>
            <person name="Schneider L."/>
            <person name="Shu S."/>
            <person name="Stevenson D.W."/>
            <person name="Thummler F."/>
            <person name="Tillich M."/>
            <person name="Villarreal Aguilar J.C."/>
            <person name="Widiez T."/>
            <person name="Wong G.K."/>
            <person name="Wymore A."/>
            <person name="Zhang Y."/>
            <person name="Zimmer A.D."/>
            <person name="Quatrano R.S."/>
            <person name="Mayer K.F.X."/>
            <person name="Goodstein D."/>
            <person name="Casacuberta J.M."/>
            <person name="Vandepoele K."/>
            <person name="Reski R."/>
            <person name="Cuming A.C."/>
            <person name="Tuskan G.A."/>
            <person name="Maumus F."/>
            <person name="Salse J."/>
            <person name="Schmutz J."/>
            <person name="Rensing S.A."/>
        </authorList>
    </citation>
    <scope>NUCLEOTIDE SEQUENCE [LARGE SCALE GENOMIC DNA]</scope>
    <source>
        <strain evidence="6 7">cv. Gransden 2004</strain>
    </source>
</reference>
<reference evidence="5 7" key="1">
    <citation type="journal article" date="2008" name="Science">
        <title>The Physcomitrella genome reveals evolutionary insights into the conquest of land by plants.</title>
        <authorList>
            <person name="Rensing S."/>
            <person name="Lang D."/>
            <person name="Zimmer A."/>
            <person name="Terry A."/>
            <person name="Salamov A."/>
            <person name="Shapiro H."/>
            <person name="Nishiyama T."/>
            <person name="Perroud P.-F."/>
            <person name="Lindquist E."/>
            <person name="Kamisugi Y."/>
            <person name="Tanahashi T."/>
            <person name="Sakakibara K."/>
            <person name="Fujita T."/>
            <person name="Oishi K."/>
            <person name="Shin-I T."/>
            <person name="Kuroki Y."/>
            <person name="Toyoda A."/>
            <person name="Suzuki Y."/>
            <person name="Hashimoto A."/>
            <person name="Yamaguchi K."/>
            <person name="Sugano A."/>
            <person name="Kohara Y."/>
            <person name="Fujiyama A."/>
            <person name="Anterola A."/>
            <person name="Aoki S."/>
            <person name="Ashton N."/>
            <person name="Barbazuk W.B."/>
            <person name="Barker E."/>
            <person name="Bennetzen J."/>
            <person name="Bezanilla M."/>
            <person name="Blankenship R."/>
            <person name="Cho S.H."/>
            <person name="Dutcher S."/>
            <person name="Estelle M."/>
            <person name="Fawcett J.A."/>
            <person name="Gundlach H."/>
            <person name="Hanada K."/>
            <person name="Heyl A."/>
            <person name="Hicks K.A."/>
            <person name="Hugh J."/>
            <person name="Lohr M."/>
            <person name="Mayer K."/>
            <person name="Melkozernov A."/>
            <person name="Murata T."/>
            <person name="Nelson D."/>
            <person name="Pils B."/>
            <person name="Prigge M."/>
            <person name="Reiss B."/>
            <person name="Renner T."/>
            <person name="Rombauts S."/>
            <person name="Rushton P."/>
            <person name="Sanderfoot A."/>
            <person name="Schween G."/>
            <person name="Shiu S.-H."/>
            <person name="Stueber K."/>
            <person name="Theodoulou F.L."/>
            <person name="Tu H."/>
            <person name="Van de Peer Y."/>
            <person name="Verrier P.J."/>
            <person name="Waters E."/>
            <person name="Wood A."/>
            <person name="Yang L."/>
            <person name="Cove D."/>
            <person name="Cuming A."/>
            <person name="Hasebe M."/>
            <person name="Lucas S."/>
            <person name="Mishler D.B."/>
            <person name="Reski R."/>
            <person name="Grigoriev I."/>
            <person name="Quatrano R.S."/>
            <person name="Boore J.L."/>
        </authorList>
    </citation>
    <scope>NUCLEOTIDE SEQUENCE [LARGE SCALE GENOMIC DNA]</scope>
    <source>
        <strain evidence="6 7">cv. Gransden 2004</strain>
    </source>
</reference>
<feature type="active site" evidence="1">
    <location>
        <position position="55"/>
    </location>
</feature>
<dbReference type="PANTHER" id="PTHR47268:SF4">
    <property type="entry name" value="ACYLPHOSPHATASE"/>
    <property type="match status" value="1"/>
</dbReference>
<evidence type="ECO:0000256" key="3">
    <source>
        <dbReference type="SAM" id="MobiDB-lite"/>
    </source>
</evidence>
<name>A0A2K1L8D1_PHYPA</name>
<gene>
    <name evidence="6" type="primary">LOC112288866</name>
    <name evidence="5" type="ORF">PHYPA_000696</name>
</gene>
<dbReference type="Gene3D" id="3.30.70.100">
    <property type="match status" value="1"/>
</dbReference>
<reference evidence="6" key="3">
    <citation type="submission" date="2020-12" db="UniProtKB">
        <authorList>
            <consortium name="EnsemblPlants"/>
        </authorList>
    </citation>
    <scope>IDENTIFICATION</scope>
</reference>
<dbReference type="STRING" id="3218.A0A2K1L8D1"/>
<feature type="active site" evidence="1">
    <location>
        <position position="37"/>
    </location>
</feature>
<dbReference type="Pfam" id="PF00708">
    <property type="entry name" value="Acylphosphatase"/>
    <property type="match status" value="1"/>
</dbReference>
<dbReference type="InterPro" id="IPR017968">
    <property type="entry name" value="Acylphosphatase_CS"/>
</dbReference>
<dbReference type="OMA" id="CRNTAND"/>
<dbReference type="GeneID" id="112288866"/>
<evidence type="ECO:0000313" key="7">
    <source>
        <dbReference type="Proteomes" id="UP000006727"/>
    </source>
</evidence>
<evidence type="ECO:0000313" key="5">
    <source>
        <dbReference type="EMBL" id="PNR62272.1"/>
    </source>
</evidence>
<dbReference type="PROSITE" id="PS00151">
    <property type="entry name" value="ACYLPHOSPHATASE_2"/>
    <property type="match status" value="1"/>
</dbReference>
<dbReference type="AlphaFoldDB" id="A0A2K1L8D1"/>
<keyword evidence="7" id="KW-1185">Reference proteome</keyword>
<keyword evidence="1" id="KW-0378">Hydrolase</keyword>
<evidence type="ECO:0000313" key="6">
    <source>
        <dbReference type="EnsemblPlants" id="Pp3c1_15300V3.1"/>
    </source>
</evidence>
<comment type="catalytic activity">
    <reaction evidence="1">
        <text>an acyl phosphate + H2O = a carboxylate + phosphate + H(+)</text>
        <dbReference type="Rhea" id="RHEA:14965"/>
        <dbReference type="ChEBI" id="CHEBI:15377"/>
        <dbReference type="ChEBI" id="CHEBI:15378"/>
        <dbReference type="ChEBI" id="CHEBI:29067"/>
        <dbReference type="ChEBI" id="CHEBI:43474"/>
        <dbReference type="ChEBI" id="CHEBI:59918"/>
        <dbReference type="EC" id="3.6.1.7"/>
    </reaction>
</comment>
<dbReference type="SUPFAM" id="SSF54975">
    <property type="entry name" value="Acylphosphatase/BLUF domain-like"/>
    <property type="match status" value="1"/>
</dbReference>
<dbReference type="EnsemblPlants" id="Pp3c1_15300V3.2">
    <property type="protein sequence ID" value="Pp3c1_15300V3.2"/>
    <property type="gene ID" value="Pp3c1_15300"/>
</dbReference>
<dbReference type="PaxDb" id="3218-PP1S230_90V6.1"/>
<dbReference type="InterPro" id="IPR036046">
    <property type="entry name" value="Acylphosphatase-like_dom_sf"/>
</dbReference>
<organism evidence="5">
    <name type="scientific">Physcomitrium patens</name>
    <name type="common">Spreading-leaved earth moss</name>
    <name type="synonym">Physcomitrella patens</name>
    <dbReference type="NCBI Taxonomy" id="3218"/>
    <lineage>
        <taxon>Eukaryota</taxon>
        <taxon>Viridiplantae</taxon>
        <taxon>Streptophyta</taxon>
        <taxon>Embryophyta</taxon>
        <taxon>Bryophyta</taxon>
        <taxon>Bryophytina</taxon>
        <taxon>Bryopsida</taxon>
        <taxon>Funariidae</taxon>
        <taxon>Funariales</taxon>
        <taxon>Funariaceae</taxon>
        <taxon>Physcomitrium</taxon>
    </lineage>
</organism>